<gene>
    <name evidence="2" type="ORF">TeGR_g7875</name>
</gene>
<sequence length="424" mass="46024">MNANVIIGITAALVGCVVGLVVFMQSQSDDGTYLAKSKWSLTLAEGNTAQTWLVDTEAGAIQVRTADGEGGIRVEEWASNIKYTYMVPDMDTDMDEMDVDTFCAEVGDVPEGTDCATLAAETAADTAVIRQELSSYTGSCSSEEVSAGIDHVFVADNGNIMVGGFRVKMVDGVPAAILDGETDEVVATVNSIEEVEGDLDISGCSEDAAPDAERRLAVFEAIGESRRRRRTAEGENGAKVEAARQHLSGMYMSMLVDSEPEEIDQAERHLSATAFQAWASGTQWCGAGTDLANTPCPWTQGDDGDMACHRHDHGEKANGIIGGMAVRLGCDIDRGLSERTSNWAAQTIFGSWGIAQAWGCYDKGSYSCWNWKSKWWGGYWRYGGYCNGEHTHYGPWRYSSYSHSYGWKAQDRCTTTMRFCTGCI</sequence>
<proteinExistence type="predicted"/>
<evidence type="ECO:0000313" key="2">
    <source>
        <dbReference type="EMBL" id="GMI28490.1"/>
    </source>
</evidence>
<feature type="transmembrane region" description="Helical" evidence="1">
    <location>
        <begin position="6"/>
        <end position="24"/>
    </location>
</feature>
<evidence type="ECO:0000313" key="3">
    <source>
        <dbReference type="Proteomes" id="UP001165060"/>
    </source>
</evidence>
<keyword evidence="3" id="KW-1185">Reference proteome</keyword>
<dbReference type="EMBL" id="BRYB01002978">
    <property type="protein sequence ID" value="GMI28490.1"/>
    <property type="molecule type" value="Genomic_DNA"/>
</dbReference>
<keyword evidence="1" id="KW-1133">Transmembrane helix</keyword>
<organism evidence="2 3">
    <name type="scientific">Tetraparma gracilis</name>
    <dbReference type="NCBI Taxonomy" id="2962635"/>
    <lineage>
        <taxon>Eukaryota</taxon>
        <taxon>Sar</taxon>
        <taxon>Stramenopiles</taxon>
        <taxon>Ochrophyta</taxon>
        <taxon>Bolidophyceae</taxon>
        <taxon>Parmales</taxon>
        <taxon>Triparmaceae</taxon>
        <taxon>Tetraparma</taxon>
    </lineage>
</organism>
<comment type="caution">
    <text evidence="2">The sequence shown here is derived from an EMBL/GenBank/DDBJ whole genome shotgun (WGS) entry which is preliminary data.</text>
</comment>
<evidence type="ECO:0000256" key="1">
    <source>
        <dbReference type="SAM" id="Phobius"/>
    </source>
</evidence>
<protein>
    <submittedName>
        <fullName evidence="2">Uncharacterized protein</fullName>
    </submittedName>
</protein>
<keyword evidence="1" id="KW-0472">Membrane</keyword>
<name>A0ABQ6MMB2_9STRA</name>
<reference evidence="2 3" key="1">
    <citation type="journal article" date="2023" name="Commun. Biol.">
        <title>Genome analysis of Parmales, the sister group of diatoms, reveals the evolutionary specialization of diatoms from phago-mixotrophs to photoautotrophs.</title>
        <authorList>
            <person name="Ban H."/>
            <person name="Sato S."/>
            <person name="Yoshikawa S."/>
            <person name="Yamada K."/>
            <person name="Nakamura Y."/>
            <person name="Ichinomiya M."/>
            <person name="Sato N."/>
            <person name="Blanc-Mathieu R."/>
            <person name="Endo H."/>
            <person name="Kuwata A."/>
            <person name="Ogata H."/>
        </authorList>
    </citation>
    <scope>NUCLEOTIDE SEQUENCE [LARGE SCALE GENOMIC DNA]</scope>
</reference>
<accession>A0ABQ6MMB2</accession>
<keyword evidence="1" id="KW-0812">Transmembrane</keyword>
<dbReference type="Proteomes" id="UP001165060">
    <property type="component" value="Unassembled WGS sequence"/>
</dbReference>